<evidence type="ECO:0000313" key="3">
    <source>
        <dbReference type="Proteomes" id="UP001596317"/>
    </source>
</evidence>
<dbReference type="InterPro" id="IPR051200">
    <property type="entry name" value="Host-pathogen_enzymatic-act"/>
</dbReference>
<keyword evidence="3" id="KW-1185">Reference proteome</keyword>
<feature type="signal peptide" evidence="1">
    <location>
        <begin position="1"/>
        <end position="22"/>
    </location>
</feature>
<dbReference type="InterPro" id="IPR011044">
    <property type="entry name" value="Quino_amine_DH_bsu"/>
</dbReference>
<dbReference type="RefSeq" id="WP_224612587.1">
    <property type="nucleotide sequence ID" value="NZ_JAIQXV010000029.1"/>
</dbReference>
<accession>A0ABW1ZS46</accession>
<organism evidence="2 3">
    <name type="scientific">Deinococcus multiflagellatus</name>
    <dbReference type="NCBI Taxonomy" id="1656887"/>
    <lineage>
        <taxon>Bacteria</taxon>
        <taxon>Thermotogati</taxon>
        <taxon>Deinococcota</taxon>
        <taxon>Deinococci</taxon>
        <taxon>Deinococcales</taxon>
        <taxon>Deinococcaceae</taxon>
        <taxon>Deinococcus</taxon>
    </lineage>
</organism>
<feature type="chain" id="PRO_5046242933" evidence="1">
    <location>
        <begin position="23"/>
        <end position="345"/>
    </location>
</feature>
<proteinExistence type="predicted"/>
<dbReference type="PANTHER" id="PTHR47197:SF3">
    <property type="entry name" value="DIHYDRO-HEME D1 DEHYDROGENASE"/>
    <property type="match status" value="1"/>
</dbReference>
<dbReference type="PANTHER" id="PTHR47197">
    <property type="entry name" value="PROTEIN NIRF"/>
    <property type="match status" value="1"/>
</dbReference>
<keyword evidence="1" id="KW-0732">Signal</keyword>
<dbReference type="Gene3D" id="2.130.10.10">
    <property type="entry name" value="YVTN repeat-like/Quinoprotein amine dehydrogenase"/>
    <property type="match status" value="1"/>
</dbReference>
<dbReference type="Proteomes" id="UP001596317">
    <property type="component" value="Unassembled WGS sequence"/>
</dbReference>
<gene>
    <name evidence="2" type="ORF">ACFP90_23455</name>
</gene>
<sequence>MALHRWLLTGAALLGSALSAPAFLGPAQQLQRLKADYINYPVLSPDAHWMAMAYVGLTDKEKSSSHLAFLNVQTGQLKILPLEAPLNFRFLPDRRTLVTGFGFRTGVNFVDAATGKAREPFEPLPDSPEYSRFAPFPDGSYVMAANGGHDPTVALRAKATRPLALPAQAALRFPLAFSPQGTVLVTKSAAGLSVVNPKTWQTVREIPSKVAVQVYDAVFSPNGRFIALGEQQLQVIDVTTGKVNFTLPTAAQVSALAFSPDGKKIVVGLARSQPKITDHASGQVLQVFDAATGKLLQTVTRAESRLDALAFTPDGRGLVAVLTDQYFDRSPSIYVATVLKFKVTP</sequence>
<dbReference type="InterPro" id="IPR015943">
    <property type="entry name" value="WD40/YVTN_repeat-like_dom_sf"/>
</dbReference>
<name>A0ABW1ZS46_9DEIO</name>
<comment type="caution">
    <text evidence="2">The sequence shown here is derived from an EMBL/GenBank/DDBJ whole genome shotgun (WGS) entry which is preliminary data.</text>
</comment>
<evidence type="ECO:0000313" key="2">
    <source>
        <dbReference type="EMBL" id="MFC6663005.1"/>
    </source>
</evidence>
<dbReference type="EMBL" id="JBHSWB010000002">
    <property type="protein sequence ID" value="MFC6663005.1"/>
    <property type="molecule type" value="Genomic_DNA"/>
</dbReference>
<protein>
    <submittedName>
        <fullName evidence="2">WD40 repeat domain-containing protein</fullName>
    </submittedName>
</protein>
<evidence type="ECO:0000256" key="1">
    <source>
        <dbReference type="SAM" id="SignalP"/>
    </source>
</evidence>
<dbReference type="SUPFAM" id="SSF50969">
    <property type="entry name" value="YVTN repeat-like/Quinoprotein amine dehydrogenase"/>
    <property type="match status" value="1"/>
</dbReference>
<reference evidence="3" key="1">
    <citation type="journal article" date="2019" name="Int. J. Syst. Evol. Microbiol.">
        <title>The Global Catalogue of Microorganisms (GCM) 10K type strain sequencing project: providing services to taxonomists for standard genome sequencing and annotation.</title>
        <authorList>
            <consortium name="The Broad Institute Genomics Platform"/>
            <consortium name="The Broad Institute Genome Sequencing Center for Infectious Disease"/>
            <person name="Wu L."/>
            <person name="Ma J."/>
        </authorList>
    </citation>
    <scope>NUCLEOTIDE SEQUENCE [LARGE SCALE GENOMIC DNA]</scope>
    <source>
        <strain evidence="3">CCUG 63830</strain>
    </source>
</reference>